<dbReference type="OrthoDB" id="9775975at2"/>
<feature type="transmembrane region" description="Helical" evidence="1">
    <location>
        <begin position="306"/>
        <end position="327"/>
    </location>
</feature>
<feature type="transmembrane region" description="Helical" evidence="1">
    <location>
        <begin position="164"/>
        <end position="186"/>
    </location>
</feature>
<dbReference type="PANTHER" id="PTHR38592">
    <property type="entry name" value="BLL4819 PROTEIN"/>
    <property type="match status" value="1"/>
</dbReference>
<organism evidence="2 3">
    <name type="scientific">Bradyrhizobium lablabi</name>
    <dbReference type="NCBI Taxonomy" id="722472"/>
    <lineage>
        <taxon>Bacteria</taxon>
        <taxon>Pseudomonadati</taxon>
        <taxon>Pseudomonadota</taxon>
        <taxon>Alphaproteobacteria</taxon>
        <taxon>Hyphomicrobiales</taxon>
        <taxon>Nitrobacteraceae</taxon>
        <taxon>Bradyrhizobium</taxon>
    </lineage>
</organism>
<comment type="caution">
    <text evidence="2">The sequence shown here is derived from an EMBL/GenBank/DDBJ whole genome shotgun (WGS) entry which is preliminary data.</text>
</comment>
<feature type="transmembrane region" description="Helical" evidence="1">
    <location>
        <begin position="222"/>
        <end position="245"/>
    </location>
</feature>
<dbReference type="Proteomes" id="UP000051660">
    <property type="component" value="Unassembled WGS sequence"/>
</dbReference>
<dbReference type="PANTHER" id="PTHR38592:SF3">
    <property type="entry name" value="BLL4819 PROTEIN"/>
    <property type="match status" value="1"/>
</dbReference>
<feature type="transmembrane region" description="Helical" evidence="1">
    <location>
        <begin position="192"/>
        <end position="210"/>
    </location>
</feature>
<name>A0A0R3N1J8_9BRAD</name>
<evidence type="ECO:0000313" key="2">
    <source>
        <dbReference type="EMBL" id="KRR26264.1"/>
    </source>
</evidence>
<feature type="transmembrane region" description="Helical" evidence="1">
    <location>
        <begin position="333"/>
        <end position="352"/>
    </location>
</feature>
<dbReference type="InterPro" id="IPR014550">
    <property type="entry name" value="UCP028704_OpgC"/>
</dbReference>
<dbReference type="PIRSF" id="PIRSF028704">
    <property type="entry name" value="UPC028704"/>
    <property type="match status" value="1"/>
</dbReference>
<keyword evidence="1" id="KW-1133">Transmembrane helix</keyword>
<proteinExistence type="predicted"/>
<feature type="transmembrane region" description="Helical" evidence="1">
    <location>
        <begin position="137"/>
        <end position="157"/>
    </location>
</feature>
<dbReference type="AlphaFoldDB" id="A0A0R3N1J8"/>
<sequence>MVRQANPVDFWRGLALVMIFVNHIPGIYYSRFTHASYSISDSADLFVFLAGWTLRYVVGSPGRKSTAWQVVVRLGGRAFELYAAQILISVIAIAMLAGVALRSNNPLFLEWHNAASVFFNPVPTLLGLAVISHHLGYFDILPLYIGLLLFAPAFALLDRYAPSLVLPLSVSIYVMTLGFQISVPTWPVEGEWFFNPLAWQLIFVLGFVLAREDGLGGLVRRHIVTIRIAAIPIVIAGIFVARYGLWPDPTRLPAPKLFFVLSKTYATPGRIIQFLALVAVISATYPHLKRYVSLLVESLALLGRNSLYVFCVASILSLAGQIVRFFYQGNIYADTLIIISGVGCMMMTAWLVDWRKSWKER</sequence>
<keyword evidence="1" id="KW-0812">Transmembrane</keyword>
<feature type="transmembrane region" description="Helical" evidence="1">
    <location>
        <begin position="265"/>
        <end position="285"/>
    </location>
</feature>
<dbReference type="Pfam" id="PF10129">
    <property type="entry name" value="OpgC_C"/>
    <property type="match status" value="1"/>
</dbReference>
<gene>
    <name evidence="2" type="ORF">CQ14_21215</name>
</gene>
<feature type="transmembrane region" description="Helical" evidence="1">
    <location>
        <begin position="12"/>
        <end position="30"/>
    </location>
</feature>
<feature type="transmembrane region" description="Helical" evidence="1">
    <location>
        <begin position="79"/>
        <end position="101"/>
    </location>
</feature>
<protein>
    <submittedName>
        <fullName evidence="2">OpgC protein</fullName>
    </submittedName>
</protein>
<evidence type="ECO:0000313" key="3">
    <source>
        <dbReference type="Proteomes" id="UP000051660"/>
    </source>
</evidence>
<reference evidence="2 3" key="1">
    <citation type="submission" date="2014-03" db="EMBL/GenBank/DDBJ databases">
        <title>Bradyrhizobium valentinum sp. nov., isolated from effective nodules of Lupinus mariae-josephae, a lupine endemic of basic-lime soils in Eastern Spain.</title>
        <authorList>
            <person name="Duran D."/>
            <person name="Rey L."/>
            <person name="Navarro A."/>
            <person name="Busquets A."/>
            <person name="Imperial J."/>
            <person name="Ruiz-Argueso T."/>
        </authorList>
    </citation>
    <scope>NUCLEOTIDE SEQUENCE [LARGE SCALE GENOMIC DNA]</scope>
    <source>
        <strain evidence="2 3">CCBAU 23086</strain>
    </source>
</reference>
<accession>A0A0R3N1J8</accession>
<evidence type="ECO:0000256" key="1">
    <source>
        <dbReference type="SAM" id="Phobius"/>
    </source>
</evidence>
<feature type="transmembrane region" description="Helical" evidence="1">
    <location>
        <begin position="42"/>
        <end position="59"/>
    </location>
</feature>
<dbReference type="RefSeq" id="WP_057857294.1">
    <property type="nucleotide sequence ID" value="NZ_LLYB01000047.1"/>
</dbReference>
<dbReference type="EMBL" id="LLYB01000047">
    <property type="protein sequence ID" value="KRR26264.1"/>
    <property type="molecule type" value="Genomic_DNA"/>
</dbReference>
<keyword evidence="1" id="KW-0472">Membrane</keyword>